<feature type="transmembrane region" description="Helical" evidence="11">
    <location>
        <begin position="38"/>
        <end position="59"/>
    </location>
</feature>
<dbReference type="PROSITE" id="PS50901">
    <property type="entry name" value="FTSK"/>
    <property type="match status" value="2"/>
</dbReference>
<dbReference type="GO" id="GO:0003677">
    <property type="term" value="F:DNA binding"/>
    <property type="evidence" value="ECO:0007669"/>
    <property type="project" value="InterPro"/>
</dbReference>
<feature type="binding site" evidence="9">
    <location>
        <begin position="524"/>
        <end position="531"/>
    </location>
    <ligand>
        <name>ATP</name>
        <dbReference type="ChEBI" id="CHEBI:30616"/>
    </ligand>
</feature>
<evidence type="ECO:0000256" key="2">
    <source>
        <dbReference type="ARBA" id="ARBA00022475"/>
    </source>
</evidence>
<evidence type="ECO:0000256" key="11">
    <source>
        <dbReference type="SAM" id="Phobius"/>
    </source>
</evidence>
<evidence type="ECO:0000259" key="12">
    <source>
        <dbReference type="PROSITE" id="PS50901"/>
    </source>
</evidence>
<evidence type="ECO:0000313" key="13">
    <source>
        <dbReference type="EMBL" id="NKZ15002.1"/>
    </source>
</evidence>
<comment type="caution">
    <text evidence="13">The sequence shown here is derived from an EMBL/GenBank/DDBJ whole genome shotgun (WGS) entry which is preliminary data.</text>
</comment>
<dbReference type="InterPro" id="IPR023837">
    <property type="entry name" value="EccCb-like_Actinobacteria"/>
</dbReference>
<gene>
    <name evidence="13" type="ORF">HGA11_28930</name>
</gene>
<keyword evidence="5 9" id="KW-0547">Nucleotide-binding</keyword>
<dbReference type="InterPro" id="IPR023836">
    <property type="entry name" value="EccCa-like_Actinobacteria"/>
</dbReference>
<feature type="domain" description="FtsK" evidence="12">
    <location>
        <begin position="501"/>
        <end position="703"/>
    </location>
</feature>
<feature type="domain" description="FtsK" evidence="12">
    <location>
        <begin position="876"/>
        <end position="1082"/>
    </location>
</feature>
<evidence type="ECO:0000256" key="4">
    <source>
        <dbReference type="ARBA" id="ARBA00022737"/>
    </source>
</evidence>
<keyword evidence="4" id="KW-0677">Repeat</keyword>
<comment type="subcellular location">
    <subcellularLocation>
        <location evidence="1">Cell membrane</location>
        <topology evidence="1">Multi-pass membrane protein</topology>
    </subcellularLocation>
</comment>
<organism evidence="13 14">
    <name type="scientific">Mycolicibacterium septicum DSM 44393</name>
    <dbReference type="NCBI Taxonomy" id="1341646"/>
    <lineage>
        <taxon>Bacteria</taxon>
        <taxon>Bacillati</taxon>
        <taxon>Actinomycetota</taxon>
        <taxon>Actinomycetes</taxon>
        <taxon>Mycobacteriales</taxon>
        <taxon>Mycobacteriaceae</taxon>
        <taxon>Mycolicibacterium</taxon>
    </lineage>
</organism>
<reference evidence="13 14" key="1">
    <citation type="submission" date="2020-04" db="EMBL/GenBank/DDBJ databases">
        <title>MicrobeNet Type strains.</title>
        <authorList>
            <person name="Nicholson A.C."/>
        </authorList>
    </citation>
    <scope>NUCLEOTIDE SEQUENCE [LARGE SCALE GENOMIC DNA]</scope>
    <source>
        <strain evidence="13 14">ATCC 700731</strain>
    </source>
</reference>
<dbReference type="Gene3D" id="3.40.50.300">
    <property type="entry name" value="P-loop containing nucleotide triphosphate hydrolases"/>
    <property type="match status" value="3"/>
</dbReference>
<accession>A0A7X6MU91</accession>
<evidence type="ECO:0000256" key="1">
    <source>
        <dbReference type="ARBA" id="ARBA00004651"/>
    </source>
</evidence>
<evidence type="ECO:0000256" key="7">
    <source>
        <dbReference type="ARBA" id="ARBA00022989"/>
    </source>
</evidence>
<dbReference type="RefSeq" id="WP_044524563.1">
    <property type="nucleotide sequence ID" value="NZ_HG322954.1"/>
</dbReference>
<feature type="region of interest" description="Disordered" evidence="10">
    <location>
        <begin position="1452"/>
        <end position="1472"/>
    </location>
</feature>
<keyword evidence="7 11" id="KW-1133">Transmembrane helix</keyword>
<dbReference type="Pfam" id="PF01580">
    <property type="entry name" value="FtsK_SpoIIIE"/>
    <property type="match status" value="2"/>
</dbReference>
<dbReference type="NCBIfam" id="TIGR03924">
    <property type="entry name" value="T7SS_EccC_a"/>
    <property type="match status" value="1"/>
</dbReference>
<dbReference type="InterPro" id="IPR002543">
    <property type="entry name" value="FtsK_dom"/>
</dbReference>
<keyword evidence="6 9" id="KW-0067">ATP-binding</keyword>
<dbReference type="PANTHER" id="PTHR22683:SF1">
    <property type="entry name" value="TYPE VII SECRETION SYSTEM PROTEIN ESSC"/>
    <property type="match status" value="1"/>
</dbReference>
<protein>
    <submittedName>
        <fullName evidence="13">Type VII secretion protein EccC</fullName>
    </submittedName>
</protein>
<keyword evidence="2" id="KW-1003">Cell membrane</keyword>
<proteinExistence type="predicted"/>
<evidence type="ECO:0000256" key="6">
    <source>
        <dbReference type="ARBA" id="ARBA00022840"/>
    </source>
</evidence>
<evidence type="ECO:0000313" key="14">
    <source>
        <dbReference type="Proteomes" id="UP000518188"/>
    </source>
</evidence>
<evidence type="ECO:0000256" key="9">
    <source>
        <dbReference type="PROSITE-ProRule" id="PRU00289"/>
    </source>
</evidence>
<feature type="transmembrane region" description="Helical" evidence="11">
    <location>
        <begin position="71"/>
        <end position="91"/>
    </location>
</feature>
<evidence type="ECO:0000256" key="10">
    <source>
        <dbReference type="SAM" id="MobiDB-lite"/>
    </source>
</evidence>
<sequence>MGTVPFRPGELDKPPTVPGGKKSLPQRLVNPVRLPMPGWQKILIIIVVLVVLGMIALIVTQPGMRSGPTGIMSILFPIMLMASMIGMVAGGRMQGGGERPMSSSELDAARKDFFNDLDDLGDEAQEIAQAQFEQAQHFHPEPALLRGLVGSTRMWEREPSAAPLVAGQVEGQPVEPSAQQLTAMAFGWVRMGVGRQQLAVEFTSEDQGEPAEYEPATFEAEREFDIYQQAVAGIAKPISLRAFAGIGFVGSEGMEPVYGLVRSMVLQAAVFHPPRALQVMVLTDDARRWDWLKWLPHNQHPDLSRADTGGSARMVWTSTLDLESAIGRSIHERNEHGSGPAQVPHMLVICDQERVGSEWDDLTRPKRGGVAGVTFMRLAARRSGGLEFTDKATHFVTESQVTDVAGKAVVKPDYLDEASARMIARKMARHSADVSRAVAVADAGIEGVTASPDLGTLTGAGDALAADLDGLYAKVRSGPPTESTPWSPDWGRFPFAVDEFGEVVSLDFKETQYKGMGNHMIGIGFTGSGKSEFLKTLVTSMCLTHPPELLNVAFFDFKGSTTAAAIRDFVQVVAAVTDLRGDVLMDRMTEGLKGEADRRKRRLDAAGAKDVSEYESWRIHRGENLEPLPWLYIIIDEFTQWFADKGQEARELADFITRQGRGLGMSLIMWSQYLGHELGSGQGAMKNVPIRAALRVLDENDSREIIGTPDAKHLPQGAAGAGFLKVIGSSRLTRFQAAYVSKEYTAPEQVQTAAMVKQELGYVAPAMFTALPMDPLPVPDPAQKAAAEIVAPAPQLLGADGRPLKQIEAYQRSIRRNQEGSAFVPHAIWCPPLEALPSDELVRRLRNRPWHEDYGSADRMPLLFAVGLDDRPFEHVQRVYAPNVTDANCLVPGRGTSGRTTAVTTMILSAALTYTPKRVQFAVVAMSGTDINAIKDLPHVVSFARGDQEERVRRSVAEMLTLIEQREADFQRMGIDIAKFRARKFGEDRGKGMAVPEDNFGGDVFLVIDGFTAFRERYQQLTARPGEGLLADIEAIGAKGPAHGVHLIISTDGYIAGKATPTLATLFSANVELKLPDTDELNHNPNPNVAKSVPYGVQEVISDDNAVEQQLSGEQTAATRIVGRGRTMFGHHFQTGRPWLTINGQQVDAAHPDAAAMITRIAGPRAATVRMLPKELSRTQMWQRYIEVEGEVRQGVVPFGLSEIGLRAAVADFSKHPHLVLAGTADCGKTAGLATLAQGIMDVYRPDEAKIYVISTDHALVQYVPEEYLGEYEVREFAGDGAPRVPTGRMLSGYVQRQDQIMDVDAHLREVMHPRLRPDDATQEEIASGIRRWSGPEIFVIVDNEHILEAWHSESSWSGKPFALANVAAYLSRADEVGLHVIVARRIEEWPKAEYTPLIGSLKAMQTPVLVMSGARTEGLILGKQFAADQPAGRGVYATRDVAAPAQVALPDPVGTAPRWRGTQRSTHSEEL</sequence>
<evidence type="ECO:0000256" key="8">
    <source>
        <dbReference type="ARBA" id="ARBA00023136"/>
    </source>
</evidence>
<evidence type="ECO:0000256" key="5">
    <source>
        <dbReference type="ARBA" id="ARBA00022741"/>
    </source>
</evidence>
<dbReference type="Proteomes" id="UP000518188">
    <property type="component" value="Unassembled WGS sequence"/>
</dbReference>
<feature type="region of interest" description="Disordered" evidence="10">
    <location>
        <begin position="1"/>
        <end position="24"/>
    </location>
</feature>
<dbReference type="NCBIfam" id="TIGR03925">
    <property type="entry name" value="T7SS_EccC_b"/>
    <property type="match status" value="1"/>
</dbReference>
<name>A0A7X6MU91_9MYCO</name>
<dbReference type="SUPFAM" id="SSF52540">
    <property type="entry name" value="P-loop containing nucleoside triphosphate hydrolases"/>
    <property type="match status" value="1"/>
</dbReference>
<dbReference type="GO" id="GO:0005886">
    <property type="term" value="C:plasma membrane"/>
    <property type="evidence" value="ECO:0007669"/>
    <property type="project" value="UniProtKB-SubCell"/>
</dbReference>
<dbReference type="InterPro" id="IPR027417">
    <property type="entry name" value="P-loop_NTPase"/>
</dbReference>
<keyword evidence="8 11" id="KW-0472">Membrane</keyword>
<dbReference type="InterPro" id="IPR050206">
    <property type="entry name" value="FtsK/SpoIIIE/SftA"/>
</dbReference>
<evidence type="ECO:0000256" key="3">
    <source>
        <dbReference type="ARBA" id="ARBA00022692"/>
    </source>
</evidence>
<keyword evidence="3 11" id="KW-0812">Transmembrane</keyword>
<feature type="binding site" evidence="9">
    <location>
        <begin position="893"/>
        <end position="900"/>
    </location>
    <ligand>
        <name>ATP</name>
        <dbReference type="ChEBI" id="CHEBI:30616"/>
    </ligand>
</feature>
<dbReference type="PANTHER" id="PTHR22683">
    <property type="entry name" value="SPORULATION PROTEIN RELATED"/>
    <property type="match status" value="1"/>
</dbReference>
<dbReference type="GO" id="GO:0005524">
    <property type="term" value="F:ATP binding"/>
    <property type="evidence" value="ECO:0007669"/>
    <property type="project" value="UniProtKB-UniRule"/>
</dbReference>
<dbReference type="EMBL" id="JAAXPJ010000015">
    <property type="protein sequence ID" value="NKZ15002.1"/>
    <property type="molecule type" value="Genomic_DNA"/>
</dbReference>